<feature type="transmembrane region" description="Helical" evidence="1">
    <location>
        <begin position="12"/>
        <end position="35"/>
    </location>
</feature>
<evidence type="ECO:0000313" key="2">
    <source>
        <dbReference type="EMBL" id="SHJ15659.1"/>
    </source>
</evidence>
<organism evidence="2 3">
    <name type="scientific">Arenibacter nanhaiticus</name>
    <dbReference type="NCBI Taxonomy" id="558155"/>
    <lineage>
        <taxon>Bacteria</taxon>
        <taxon>Pseudomonadati</taxon>
        <taxon>Bacteroidota</taxon>
        <taxon>Flavobacteriia</taxon>
        <taxon>Flavobacteriales</taxon>
        <taxon>Flavobacteriaceae</taxon>
        <taxon>Arenibacter</taxon>
    </lineage>
</organism>
<feature type="transmembrane region" description="Helical" evidence="1">
    <location>
        <begin position="180"/>
        <end position="202"/>
    </location>
</feature>
<gene>
    <name evidence="2" type="ORF">SAMN04487911_11274</name>
</gene>
<keyword evidence="1" id="KW-1133">Transmembrane helix</keyword>
<sequence>MKKSLRYIKKVHLWLGLSCGLLASISGLTGALYVWQPEIVSTLNPHLLQVPLFENISETSLHSTTAFLIEKHRDSIVRVNLPYREQQSISILFNNGDTHYYHPQNATYLGEKSTSILFFEDVIKIHRTLGIPDIGKYIVGGSTLVFFVLLLLSGFFMWYKAYGNNLKQGFKIKWKPKKKLFNYNLHKVLGICFFIPLLLMAFSGSYFTYHSYYKKTLEVFNTEKSLPQDKPTKTVAVSTSYRQYIDRPDPDYALRAIYFPKNSTSPYHFRYIKNRAIGMGLRKTKELKVDSAGHIQSLTAYDSDMANQKIAAQFYPFHIGEIAGYFGRSIVFLAGFVPAILYVSGIKIYCSKNKK</sequence>
<dbReference type="OrthoDB" id="111691at2"/>
<keyword evidence="3" id="KW-1185">Reference proteome</keyword>
<dbReference type="EMBL" id="FQYX01000012">
    <property type="protein sequence ID" value="SHJ15659.1"/>
    <property type="molecule type" value="Genomic_DNA"/>
</dbReference>
<reference evidence="3" key="1">
    <citation type="submission" date="2016-11" db="EMBL/GenBank/DDBJ databases">
        <authorList>
            <person name="Varghese N."/>
            <person name="Submissions S."/>
        </authorList>
    </citation>
    <scope>NUCLEOTIDE SEQUENCE [LARGE SCALE GENOMIC DNA]</scope>
    <source>
        <strain evidence="3">CGMCC 1.8863</strain>
    </source>
</reference>
<keyword evidence="1" id="KW-0472">Membrane</keyword>
<feature type="transmembrane region" description="Helical" evidence="1">
    <location>
        <begin position="330"/>
        <end position="350"/>
    </location>
</feature>
<dbReference type="Pfam" id="PF03929">
    <property type="entry name" value="PepSY_TM"/>
    <property type="match status" value="1"/>
</dbReference>
<dbReference type="PANTHER" id="PTHR34219">
    <property type="entry name" value="IRON-REGULATED INNER MEMBRANE PROTEIN-RELATED"/>
    <property type="match status" value="1"/>
</dbReference>
<dbReference type="Proteomes" id="UP000184231">
    <property type="component" value="Unassembled WGS sequence"/>
</dbReference>
<evidence type="ECO:0000313" key="3">
    <source>
        <dbReference type="Proteomes" id="UP000184231"/>
    </source>
</evidence>
<dbReference type="AlphaFoldDB" id="A0A1M6H078"/>
<feature type="transmembrane region" description="Helical" evidence="1">
    <location>
        <begin position="137"/>
        <end position="159"/>
    </location>
</feature>
<protein>
    <submittedName>
        <fullName evidence="2">Uncharacterized iron-regulated membrane protein</fullName>
    </submittedName>
</protein>
<proteinExistence type="predicted"/>
<accession>A0A1M6H078</accession>
<evidence type="ECO:0000256" key="1">
    <source>
        <dbReference type="SAM" id="Phobius"/>
    </source>
</evidence>
<dbReference type="InterPro" id="IPR005625">
    <property type="entry name" value="PepSY-ass_TM"/>
</dbReference>
<keyword evidence="1" id="KW-0812">Transmembrane</keyword>
<name>A0A1M6H078_9FLAO</name>
<dbReference type="STRING" id="558155.SAMN04487911_11274"/>
<dbReference type="RefSeq" id="WP_072764473.1">
    <property type="nucleotide sequence ID" value="NZ_FQYX01000012.1"/>
</dbReference>